<dbReference type="Proteomes" id="UP001595764">
    <property type="component" value="Unassembled WGS sequence"/>
</dbReference>
<feature type="region of interest" description="Disordered" evidence="1">
    <location>
        <begin position="1"/>
        <end position="42"/>
    </location>
</feature>
<name>A0ABV7Q937_9PSEU</name>
<comment type="caution">
    <text evidence="2">The sequence shown here is derived from an EMBL/GenBank/DDBJ whole genome shotgun (WGS) entry which is preliminary data.</text>
</comment>
<dbReference type="RefSeq" id="WP_377867626.1">
    <property type="nucleotide sequence ID" value="NZ_JBHMAY010000001.1"/>
</dbReference>
<organism evidence="2 3">
    <name type="scientific">Amycolatopsis halotolerans</name>
    <dbReference type="NCBI Taxonomy" id="330083"/>
    <lineage>
        <taxon>Bacteria</taxon>
        <taxon>Bacillati</taxon>
        <taxon>Actinomycetota</taxon>
        <taxon>Actinomycetes</taxon>
        <taxon>Pseudonocardiales</taxon>
        <taxon>Pseudonocardiaceae</taxon>
        <taxon>Amycolatopsis</taxon>
    </lineage>
</organism>
<accession>A0ABV7Q937</accession>
<reference evidence="3" key="1">
    <citation type="journal article" date="2019" name="Int. J. Syst. Evol. Microbiol.">
        <title>The Global Catalogue of Microorganisms (GCM) 10K type strain sequencing project: providing services to taxonomists for standard genome sequencing and annotation.</title>
        <authorList>
            <consortium name="The Broad Institute Genomics Platform"/>
            <consortium name="The Broad Institute Genome Sequencing Center for Infectious Disease"/>
            <person name="Wu L."/>
            <person name="Ma J."/>
        </authorList>
    </citation>
    <scope>NUCLEOTIDE SEQUENCE [LARGE SCALE GENOMIC DNA]</scope>
    <source>
        <strain evidence="3">CGMCC 4.7682</strain>
    </source>
</reference>
<gene>
    <name evidence="2" type="ORF">ACFORO_05565</name>
</gene>
<sequence>MPAARPTPEGREWSAVRITDGFTEPADPGSTGPAGEPQPAGIERAEARLAYVEATQHRPAPGGLSWINQRPDSVAAGAIR</sequence>
<dbReference type="EMBL" id="JBHRWI010000006">
    <property type="protein sequence ID" value="MFC3509621.1"/>
    <property type="molecule type" value="Genomic_DNA"/>
</dbReference>
<evidence type="ECO:0000313" key="2">
    <source>
        <dbReference type="EMBL" id="MFC3509621.1"/>
    </source>
</evidence>
<keyword evidence="3" id="KW-1185">Reference proteome</keyword>
<protein>
    <submittedName>
        <fullName evidence="2">Uncharacterized protein</fullName>
    </submittedName>
</protein>
<evidence type="ECO:0000313" key="3">
    <source>
        <dbReference type="Proteomes" id="UP001595764"/>
    </source>
</evidence>
<proteinExistence type="predicted"/>
<evidence type="ECO:0000256" key="1">
    <source>
        <dbReference type="SAM" id="MobiDB-lite"/>
    </source>
</evidence>
<feature type="region of interest" description="Disordered" evidence="1">
    <location>
        <begin position="59"/>
        <end position="80"/>
    </location>
</feature>